<evidence type="ECO:0000256" key="1">
    <source>
        <dbReference type="SAM" id="MobiDB-lite"/>
    </source>
</evidence>
<dbReference type="AlphaFoldDB" id="A0A5D0NTM4"/>
<dbReference type="Pfam" id="PF14028">
    <property type="entry name" value="Lant_dehydr_C"/>
    <property type="match status" value="1"/>
</dbReference>
<name>A0A5D0NTM4_9ACTN</name>
<evidence type="ECO:0000313" key="5">
    <source>
        <dbReference type="Proteomes" id="UP000323380"/>
    </source>
</evidence>
<dbReference type="Pfam" id="PF04738">
    <property type="entry name" value="Lant_dehydr_N"/>
    <property type="match status" value="2"/>
</dbReference>
<dbReference type="EMBL" id="VSFG01000001">
    <property type="protein sequence ID" value="TYB47816.1"/>
    <property type="molecule type" value="Genomic_DNA"/>
</dbReference>
<gene>
    <name evidence="4" type="ORF">FXF69_00730</name>
</gene>
<feature type="region of interest" description="Disordered" evidence="1">
    <location>
        <begin position="920"/>
        <end position="939"/>
    </location>
</feature>
<comment type="caution">
    <text evidence="4">The sequence shown here is derived from an EMBL/GenBank/DDBJ whole genome shotgun (WGS) entry which is preliminary data.</text>
</comment>
<accession>A0A5D0NTM4</accession>
<keyword evidence="5" id="KW-1185">Reference proteome</keyword>
<evidence type="ECO:0000259" key="2">
    <source>
        <dbReference type="Pfam" id="PF04738"/>
    </source>
</evidence>
<feature type="domain" description="Lantibiotic dehydratase N-terminal" evidence="2">
    <location>
        <begin position="46"/>
        <end position="252"/>
    </location>
</feature>
<proteinExistence type="predicted"/>
<dbReference type="STRING" id="1220554.GCA_001552135_03766"/>
<feature type="domain" description="Lantibiotic dehydratase N-terminal" evidence="2">
    <location>
        <begin position="261"/>
        <end position="636"/>
    </location>
</feature>
<evidence type="ECO:0000313" key="4">
    <source>
        <dbReference type="EMBL" id="TYB47816.1"/>
    </source>
</evidence>
<feature type="region of interest" description="Disordered" evidence="1">
    <location>
        <begin position="672"/>
        <end position="692"/>
    </location>
</feature>
<dbReference type="Proteomes" id="UP000323380">
    <property type="component" value="Unassembled WGS sequence"/>
</dbReference>
<dbReference type="InterPro" id="IPR006827">
    <property type="entry name" value="Lant_deHydtase_N"/>
</dbReference>
<reference evidence="4 5" key="1">
    <citation type="submission" date="2019-08" db="EMBL/GenBank/DDBJ databases">
        <title>Actinomadura sp. nov. CYP1-5 isolated from mountain soil.</title>
        <authorList>
            <person name="Songsumanus A."/>
            <person name="Kuncharoen N."/>
            <person name="Kudo T."/>
            <person name="Yuki M."/>
            <person name="Igarashi Y."/>
            <person name="Tanasupawat S."/>
        </authorList>
    </citation>
    <scope>NUCLEOTIDE SEQUENCE [LARGE SCALE GENOMIC DNA]</scope>
    <source>
        <strain evidence="4 5">JCM 14158</strain>
    </source>
</reference>
<dbReference type="InterPro" id="IPR023809">
    <property type="entry name" value="Thiopep_bacteriocin_synth_dom"/>
</dbReference>
<sequence length="939" mass="101846">MFHATSAALLRAAAYPDDLVLPAWPDLTADRPGQWLEWLQEAWTLPGFAAAVTPAAPDLAAQITRALDGQPVQTRRLRRLVESTIRYLLRWTTRATPFGRFAGVAPVEFGSHAAVYWSGRNRAVARPDDRFTAEQTARAERDLPFMRTVAVMTNPLGYARGGRWVLPCARAEHDRMWDVEIDLTDPVRDAVEQAASAIAFADLAATVAAKLPGGTAEAERLLTALVNARVLLSAVRPPMTVTDPSAYLARHLTGRIDLPAPGDQVAVDLRVGCSVTLPPAVVAAAEDAAGTLAAVAPRLPGWAAYHRSFIERWGPGAAVPLREVVNVLGFPAGYRGSPHRDPAGFTSRDALLADLAQRSALDGCADVVLDDDLVAALHGDDDRPPIPHTELRFTLAAPTPRHLDRGAFTLTVVSGARHAGVTAARFLHLLTPGELEHFRGVYTDLPAATPGADIVQLSGPPLHARLATLARAPELLPVLPVGDFHPAPPWTLAELAVAGDGERLWLVSATTGRPVEPLLLNSVLLPTAQQPLVRFLTEIWTAWTAPCARFDWGHASGLPFLPRIQRGRAVLHPARWTISATALPGRGAPWPQWQAAWQQHRERHRVPREVLISQNRSFDDVRLRLDLDEPAHLAVLRSHLHRHGGAALTEADEPSGWIGGRPAELLLTLTSTSSRPQRPARPARPASTLQHRPGRSRWLDARLFGPSQTILTDVLAHLPDLPAGWWFLRYPDPNPHLRLRVPLREGEFADAAHDLALWAERLHEDDLVTDYALATYRPETRHGSGPTLTAAEAVFAADSRAVLARLEGDAQAATAAGVITIAHGFTGGDGLRWLVDHVPHRSGPRLNTAQLARVRASSADDAGLVGALASYRALADRDGLDTDQVLADLLHLHHARMIGVDTGSEQHCLRLARTIAHTDLRTGRPDRHTCGRDPMSGPS</sequence>
<dbReference type="NCBIfam" id="TIGR03891">
    <property type="entry name" value="thiopep_ocin"/>
    <property type="match status" value="1"/>
</dbReference>
<protein>
    <submittedName>
        <fullName evidence="4">Lantibiotic dehydratase</fullName>
    </submittedName>
</protein>
<feature type="compositionally biased region" description="Basic and acidic residues" evidence="1">
    <location>
        <begin position="920"/>
        <end position="931"/>
    </location>
</feature>
<evidence type="ECO:0000259" key="3">
    <source>
        <dbReference type="Pfam" id="PF14028"/>
    </source>
</evidence>
<feature type="domain" description="Thiopeptide-type bacteriocin biosynthesis" evidence="3">
    <location>
        <begin position="698"/>
        <end position="913"/>
    </location>
</feature>
<organism evidence="4 5">
    <name type="scientific">Actinomadura chibensis</name>
    <dbReference type="NCBI Taxonomy" id="392828"/>
    <lineage>
        <taxon>Bacteria</taxon>
        <taxon>Bacillati</taxon>
        <taxon>Actinomycetota</taxon>
        <taxon>Actinomycetes</taxon>
        <taxon>Streptosporangiales</taxon>
        <taxon>Thermomonosporaceae</taxon>
        <taxon>Actinomadura</taxon>
    </lineage>
</organism>
<dbReference type="RefSeq" id="WP_067892857.1">
    <property type="nucleotide sequence ID" value="NZ_VSFG01000001.1"/>
</dbReference>